<evidence type="ECO:0000259" key="2">
    <source>
        <dbReference type="Pfam" id="PF13472"/>
    </source>
</evidence>
<sequence length="407" mass="44476">MNRIMLMCALLAGVAQMGAGPAPALTALQARQGLPHCFQKLHQGDTLVVAYLGGSITGASGYRVQTEQWFREQYPGSVIKAVNAGVGGTGSDLGVFRLQEDVLQHDPGLVFIEFAVNDGADSLTICRSMEGIVRQIKKHHAQTDICFLYTVAESMLPTLQQGQLVRSIRYTERIAQYYGLPSINLGMDVAAQLKKDALVFHAQKGRDYGKRIIFTYDGVHPTTAGHALYTATIAGALRKMEKLKAPGESGLPPPLYAGCYEQARVLSPVGFTKTKGWKKGAALPALKGFAAAFPDLLYSGDPGDSITIRFEGRVFGVQDIVGPSSGAALVSIDGQPPTRKLRFDRHGSWYRRHYYLLDTLPAGMHTIVLKPDTAFIDKLKIVNPGERGDTSRYKDRYLYIGRIMLAR</sequence>
<reference evidence="3 4" key="1">
    <citation type="journal article" date="2013" name="Stand. Genomic Sci.">
        <title>Genomic Encyclopedia of Type Strains, Phase I: The one thousand microbial genomes (KMG-I) project.</title>
        <authorList>
            <person name="Kyrpides N.C."/>
            <person name="Woyke T."/>
            <person name="Eisen J.A."/>
            <person name="Garrity G."/>
            <person name="Lilburn T.G."/>
            <person name="Beck B.J."/>
            <person name="Whitman W.B."/>
            <person name="Hugenholtz P."/>
            <person name="Klenk H.P."/>
        </authorList>
    </citation>
    <scope>NUCLEOTIDE SEQUENCE [LARGE SCALE GENOMIC DNA]</scope>
    <source>
        <strain evidence="3 4">DSM 13484</strain>
    </source>
</reference>
<evidence type="ECO:0000313" key="4">
    <source>
        <dbReference type="Proteomes" id="UP000316778"/>
    </source>
</evidence>
<dbReference type="RefSeq" id="WP_145711401.1">
    <property type="nucleotide sequence ID" value="NZ_BAAAFY010000001.1"/>
</dbReference>
<dbReference type="EMBL" id="VLLG01000002">
    <property type="protein sequence ID" value="TWI92132.1"/>
    <property type="molecule type" value="Genomic_DNA"/>
</dbReference>
<feature type="signal peptide" evidence="1">
    <location>
        <begin position="1"/>
        <end position="24"/>
    </location>
</feature>
<protein>
    <submittedName>
        <fullName evidence="3">Lysophospholipase L1-like esterase</fullName>
    </submittedName>
</protein>
<dbReference type="InterPro" id="IPR036514">
    <property type="entry name" value="SGNH_hydro_sf"/>
</dbReference>
<dbReference type="Pfam" id="PF13472">
    <property type="entry name" value="Lipase_GDSL_2"/>
    <property type="match status" value="1"/>
</dbReference>
<proteinExistence type="predicted"/>
<comment type="caution">
    <text evidence="3">The sequence shown here is derived from an EMBL/GenBank/DDBJ whole genome shotgun (WGS) entry which is preliminary data.</text>
</comment>
<feature type="domain" description="SGNH hydrolase-type esterase" evidence="2">
    <location>
        <begin position="52"/>
        <end position="228"/>
    </location>
</feature>
<name>A0A562TF41_CHIJA</name>
<dbReference type="PANTHER" id="PTHR34407:SF1">
    <property type="entry name" value="SGNH HYDROLASE-TYPE ESTERASE DOMAIN-CONTAINING PROTEIN"/>
    <property type="match status" value="1"/>
</dbReference>
<gene>
    <name evidence="3" type="ORF">LX66_1515</name>
</gene>
<feature type="chain" id="PRO_5022212907" evidence="1">
    <location>
        <begin position="25"/>
        <end position="407"/>
    </location>
</feature>
<keyword evidence="4" id="KW-1185">Reference proteome</keyword>
<evidence type="ECO:0000313" key="3">
    <source>
        <dbReference type="EMBL" id="TWI92132.1"/>
    </source>
</evidence>
<dbReference type="GO" id="GO:0016788">
    <property type="term" value="F:hydrolase activity, acting on ester bonds"/>
    <property type="evidence" value="ECO:0007669"/>
    <property type="project" value="UniProtKB-ARBA"/>
</dbReference>
<evidence type="ECO:0000256" key="1">
    <source>
        <dbReference type="SAM" id="SignalP"/>
    </source>
</evidence>
<accession>A0A562TF41</accession>
<dbReference type="Proteomes" id="UP000316778">
    <property type="component" value="Unassembled WGS sequence"/>
</dbReference>
<dbReference type="PANTHER" id="PTHR34407">
    <property type="entry name" value="EXPRESSED PROTEIN"/>
    <property type="match status" value="1"/>
</dbReference>
<dbReference type="SUPFAM" id="SSF52266">
    <property type="entry name" value="SGNH hydrolase"/>
    <property type="match status" value="1"/>
</dbReference>
<organism evidence="3 4">
    <name type="scientific">Chitinophaga japonensis</name>
    <name type="common">Flexibacter japonensis</name>
    <dbReference type="NCBI Taxonomy" id="104662"/>
    <lineage>
        <taxon>Bacteria</taxon>
        <taxon>Pseudomonadati</taxon>
        <taxon>Bacteroidota</taxon>
        <taxon>Chitinophagia</taxon>
        <taxon>Chitinophagales</taxon>
        <taxon>Chitinophagaceae</taxon>
        <taxon>Chitinophaga</taxon>
    </lineage>
</organism>
<keyword evidence="1" id="KW-0732">Signal</keyword>
<dbReference type="Gene3D" id="3.40.50.1110">
    <property type="entry name" value="SGNH hydrolase"/>
    <property type="match status" value="1"/>
</dbReference>
<dbReference type="InterPro" id="IPR013830">
    <property type="entry name" value="SGNH_hydro"/>
</dbReference>
<dbReference type="Gene3D" id="2.60.120.260">
    <property type="entry name" value="Galactose-binding domain-like"/>
    <property type="match status" value="1"/>
</dbReference>
<dbReference type="OrthoDB" id="9796689at2"/>
<dbReference type="AlphaFoldDB" id="A0A562TF41"/>